<proteinExistence type="predicted"/>
<protein>
    <submittedName>
        <fullName evidence="1">Uncharacterized protein</fullName>
    </submittedName>
</protein>
<comment type="caution">
    <text evidence="1">The sequence shown here is derived from an EMBL/GenBank/DDBJ whole genome shotgun (WGS) entry which is preliminary data.</text>
</comment>
<dbReference type="EMBL" id="JAMQCR010000002">
    <property type="protein sequence ID" value="MCM2534509.1"/>
    <property type="molecule type" value="Genomic_DNA"/>
</dbReference>
<evidence type="ECO:0000313" key="1">
    <source>
        <dbReference type="EMBL" id="MCM2534509.1"/>
    </source>
</evidence>
<keyword evidence="2" id="KW-1185">Reference proteome</keyword>
<gene>
    <name evidence="1" type="ORF">NDK43_21905</name>
</gene>
<sequence length="122" mass="14888">MKITHKSLMIKNNLYKNCSIPTYFGIGIKYLDINALTYRMFGAVWQLHNGYRYIIGYWFGDNKKDLISHINCEEWTNLINQDGQIQDVYQAIREEQEREFWEKRFKLSNKINYQENWKASYW</sequence>
<organism evidence="1 2">
    <name type="scientific">Neobacillus pocheonensis</name>
    <dbReference type="NCBI Taxonomy" id="363869"/>
    <lineage>
        <taxon>Bacteria</taxon>
        <taxon>Bacillati</taxon>
        <taxon>Bacillota</taxon>
        <taxon>Bacilli</taxon>
        <taxon>Bacillales</taxon>
        <taxon>Bacillaceae</taxon>
        <taxon>Neobacillus</taxon>
    </lineage>
</organism>
<dbReference type="Proteomes" id="UP001523262">
    <property type="component" value="Unassembled WGS sequence"/>
</dbReference>
<evidence type="ECO:0000313" key="2">
    <source>
        <dbReference type="Proteomes" id="UP001523262"/>
    </source>
</evidence>
<accession>A0ABT0WDW8</accession>
<reference evidence="1 2" key="1">
    <citation type="submission" date="2022-06" db="EMBL/GenBank/DDBJ databases">
        <authorList>
            <person name="Jeon C.O."/>
        </authorList>
    </citation>
    <scope>NUCLEOTIDE SEQUENCE [LARGE SCALE GENOMIC DNA]</scope>
    <source>
        <strain evidence="1 2">KCTC 13943</strain>
    </source>
</reference>
<name>A0ABT0WDW8_9BACI</name>